<organism evidence="1 2">
    <name type="scientific">Toxoplasma gondii COUG</name>
    <dbReference type="NCBI Taxonomy" id="1074873"/>
    <lineage>
        <taxon>Eukaryota</taxon>
        <taxon>Sar</taxon>
        <taxon>Alveolata</taxon>
        <taxon>Apicomplexa</taxon>
        <taxon>Conoidasida</taxon>
        <taxon>Coccidia</taxon>
        <taxon>Eucoccidiorida</taxon>
        <taxon>Eimeriorina</taxon>
        <taxon>Sarcocystidae</taxon>
        <taxon>Toxoplasma</taxon>
    </lineage>
</organism>
<protein>
    <submittedName>
        <fullName evidence="1">Uncharacterized protein</fullName>
    </submittedName>
</protein>
<dbReference type="Proteomes" id="UP000236343">
    <property type="component" value="Unassembled WGS sequence"/>
</dbReference>
<proteinExistence type="predicted"/>
<dbReference type="VEuPathDB" id="ToxoDB:TGCOUG_394730"/>
<evidence type="ECO:0000313" key="1">
    <source>
        <dbReference type="EMBL" id="PIL98539.1"/>
    </source>
</evidence>
<accession>A0A2G8XU41</accession>
<dbReference type="EMBL" id="AGQR02002704">
    <property type="protein sequence ID" value="PIL98539.1"/>
    <property type="molecule type" value="Genomic_DNA"/>
</dbReference>
<sequence>MCGARRLAVRRRVRALFSDWLLREFSFDNETHRRIRVEDSPLCCSCACRKIAEAGVSRGSRRRFCWGLGGSLHGAILDGRKQWTRACIDTSYEQRLASANGGVRQVQTVLRPGLSLSILARNPTRCLRARFQSAACSPRSCRLSGDCRATNLRNFLGRDCGVVTLQTR</sequence>
<gene>
    <name evidence="1" type="ORF">TGCOUG_394730</name>
</gene>
<evidence type="ECO:0000313" key="2">
    <source>
        <dbReference type="Proteomes" id="UP000236343"/>
    </source>
</evidence>
<name>A0A2G8XU41_TOXGO</name>
<reference evidence="1 2" key="1">
    <citation type="journal article" date="2016" name="Nat. Commun.">
        <title>Local admixture of amplified and diversified secreted pathogenesis determinants shapes mosaic Toxoplasma gondii genomes.</title>
        <authorList>
            <person name="Lorenzi H."/>
            <person name="Khan A."/>
            <person name="Behnke M.S."/>
            <person name="Namasivayam S."/>
            <person name="Swapna L.S."/>
            <person name="Hadjithomas M."/>
            <person name="Karamycheva S."/>
            <person name="Pinney D."/>
            <person name="Brunk B.P."/>
            <person name="Ajioka J.W."/>
            <person name="Ajzenberg D."/>
            <person name="Boothroyd J.C."/>
            <person name="Boyle J.P."/>
            <person name="Darde M.L."/>
            <person name="Diaz-Miranda M.A."/>
            <person name="Dubey J.P."/>
            <person name="Fritz H.M."/>
            <person name="Gennari S.M."/>
            <person name="Gregory B.D."/>
            <person name="Kim K."/>
            <person name="Saeij J.P."/>
            <person name="Su C."/>
            <person name="White M.W."/>
            <person name="Zhu X.Q."/>
            <person name="Howe D.K."/>
            <person name="Rosenthal B.M."/>
            <person name="Grigg M.E."/>
            <person name="Parkinson J."/>
            <person name="Liu L."/>
            <person name="Kissinger J.C."/>
            <person name="Roos D.S."/>
            <person name="Sibley L.D."/>
        </authorList>
    </citation>
    <scope>NUCLEOTIDE SEQUENCE [LARGE SCALE GENOMIC DNA]</scope>
    <source>
        <strain evidence="1 2">COUG</strain>
    </source>
</reference>
<dbReference type="AlphaFoldDB" id="A0A2G8XU41"/>
<comment type="caution">
    <text evidence="1">The sequence shown here is derived from an EMBL/GenBank/DDBJ whole genome shotgun (WGS) entry which is preliminary data.</text>
</comment>